<accession>A0A075JKX9</accession>
<dbReference type="HOGENOM" id="CLU_040452_1_0_11"/>
<keyword evidence="4" id="KW-1185">Reference proteome</keyword>
<dbReference type="Pfam" id="PF02615">
    <property type="entry name" value="Ldh_2"/>
    <property type="match status" value="1"/>
</dbReference>
<sequence>MTSNPAAVTTRIVPPAVAHDLVRTVCDALGSDEREARLVADHLVAANLAGHDSHGVGMIPTYVGSAAAGGLVVNAELETVTDAGAVLVVDGVHGFGQAMAFDAMAVGIERAREYGLALVGLRNSHHVGRIGHWAEQCAAAGLISIHFVNVGGSLMVAPFGGSDARFSTNPFCVAFPRVGEPTILLDFATSAIAYGKARVAHNKGVEAPEGSLIDHEGRPTDDPSVLFDEPHGALRAMGLHKGGGLAIMCELLGGALTGGLTTREETAHDATSIYNSMTSILIDPNALGSLDSGAADAFLEWVKASPAPAGAEHGPLLPGEVERATRATRTRDGLPVDETTWRGIADAARAAGVPDDDTTLAAWNACAAA</sequence>
<keyword evidence="2" id="KW-0560">Oxidoreductase</keyword>
<evidence type="ECO:0000256" key="2">
    <source>
        <dbReference type="ARBA" id="ARBA00023002"/>
    </source>
</evidence>
<protein>
    <submittedName>
        <fullName evidence="3">Dehydrogenase</fullName>
    </submittedName>
</protein>
<dbReference type="Gene3D" id="3.30.1370.60">
    <property type="entry name" value="Hypothetical oxidoreductase yiak, domain 2"/>
    <property type="match status" value="1"/>
</dbReference>
<dbReference type="Proteomes" id="UP000027986">
    <property type="component" value="Chromosome"/>
</dbReference>
<dbReference type="GO" id="GO:0016491">
    <property type="term" value="F:oxidoreductase activity"/>
    <property type="evidence" value="ECO:0007669"/>
    <property type="project" value="UniProtKB-KW"/>
</dbReference>
<comment type="similarity">
    <text evidence="1">Belongs to the LDH2/MDH2 oxidoreductase family.</text>
</comment>
<dbReference type="eggNOG" id="COG2055">
    <property type="taxonomic scope" value="Bacteria"/>
</dbReference>
<name>A0A075JKX9_9MICO</name>
<evidence type="ECO:0000313" key="3">
    <source>
        <dbReference type="EMBL" id="AIF40753.1"/>
    </source>
</evidence>
<dbReference type="GeneID" id="41840934"/>
<dbReference type="AlphaFoldDB" id="A0A075JKX9"/>
<dbReference type="InterPro" id="IPR043144">
    <property type="entry name" value="Mal/L-sulf/L-lact_DH-like_ah"/>
</dbReference>
<dbReference type="OrthoDB" id="924592at2"/>
<dbReference type="KEGG" id="dni:HX89_07150"/>
<dbReference type="InterPro" id="IPR043143">
    <property type="entry name" value="Mal/L-sulf/L-lact_DH-like_NADP"/>
</dbReference>
<dbReference type="InterPro" id="IPR003767">
    <property type="entry name" value="Malate/L-lactate_DH-like"/>
</dbReference>
<proteinExistence type="inferred from homology"/>
<dbReference type="PANTHER" id="PTHR11091:SF0">
    <property type="entry name" value="MALATE DEHYDROGENASE"/>
    <property type="match status" value="1"/>
</dbReference>
<dbReference type="EMBL" id="CP008889">
    <property type="protein sequence ID" value="AIF40753.1"/>
    <property type="molecule type" value="Genomic_DNA"/>
</dbReference>
<reference evidence="3 4" key="1">
    <citation type="submission" date="2014-07" db="EMBL/GenBank/DDBJ databases">
        <title>Genome Sequencing of Dermacoccus nishinomiyaensis.</title>
        <authorList>
            <person name="Hong K.W."/>
            <person name="Chan K.G."/>
        </authorList>
    </citation>
    <scope>NUCLEOTIDE SEQUENCE [LARGE SCALE GENOMIC DNA]</scope>
    <source>
        <strain evidence="3 4">M25</strain>
    </source>
</reference>
<dbReference type="InterPro" id="IPR036111">
    <property type="entry name" value="Mal/L-sulfo/L-lacto_DH-like_sf"/>
</dbReference>
<evidence type="ECO:0000256" key="1">
    <source>
        <dbReference type="ARBA" id="ARBA00006056"/>
    </source>
</evidence>
<dbReference type="PANTHER" id="PTHR11091">
    <property type="entry name" value="OXIDOREDUCTASE-RELATED"/>
    <property type="match status" value="1"/>
</dbReference>
<dbReference type="Gene3D" id="1.10.1530.10">
    <property type="match status" value="1"/>
</dbReference>
<dbReference type="NCBIfam" id="NF007504">
    <property type="entry name" value="PRK10098.1"/>
    <property type="match status" value="1"/>
</dbReference>
<organism evidence="3 4">
    <name type="scientific">Dermacoccus nishinomiyaensis</name>
    <dbReference type="NCBI Taxonomy" id="1274"/>
    <lineage>
        <taxon>Bacteria</taxon>
        <taxon>Bacillati</taxon>
        <taxon>Actinomycetota</taxon>
        <taxon>Actinomycetes</taxon>
        <taxon>Micrococcales</taxon>
        <taxon>Dermacoccaceae</taxon>
        <taxon>Dermacoccus</taxon>
    </lineage>
</organism>
<evidence type="ECO:0000313" key="4">
    <source>
        <dbReference type="Proteomes" id="UP000027986"/>
    </source>
</evidence>
<gene>
    <name evidence="3" type="ORF">HX89_07150</name>
</gene>
<dbReference type="SUPFAM" id="SSF89733">
    <property type="entry name" value="L-sulfolactate dehydrogenase-like"/>
    <property type="match status" value="1"/>
</dbReference>
<dbReference type="RefSeq" id="WP_038568042.1">
    <property type="nucleotide sequence ID" value="NZ_CP008889.1"/>
</dbReference>